<proteinExistence type="predicted"/>
<organism evidence="1 2">
    <name type="scientific">Mycobacterium tuberculosis</name>
    <dbReference type="NCBI Taxonomy" id="1773"/>
    <lineage>
        <taxon>Bacteria</taxon>
        <taxon>Bacillati</taxon>
        <taxon>Actinomycetota</taxon>
        <taxon>Actinomycetes</taxon>
        <taxon>Mycobacteriales</taxon>
        <taxon>Mycobacteriaceae</taxon>
        <taxon>Mycobacterium</taxon>
        <taxon>Mycobacterium tuberculosis complex</taxon>
    </lineage>
</organism>
<evidence type="ECO:0000313" key="1">
    <source>
        <dbReference type="EMBL" id="CKU65260.1"/>
    </source>
</evidence>
<dbReference type="Proteomes" id="UP000050164">
    <property type="component" value="Unassembled WGS sequence"/>
</dbReference>
<gene>
    <name evidence="1" type="ORF">ERS027659_05265</name>
</gene>
<evidence type="ECO:0000313" key="2">
    <source>
        <dbReference type="Proteomes" id="UP000050164"/>
    </source>
</evidence>
<protein>
    <submittedName>
        <fullName evidence="1">Uncharacterized protein</fullName>
    </submittedName>
</protein>
<sequence>MGKEIKSIDMVMFFGFLKSSALVLQKAIVNV</sequence>
<accession>A0A655AY27</accession>
<dbReference type="EMBL" id="CNFT01002952">
    <property type="protein sequence ID" value="CKU65260.1"/>
    <property type="molecule type" value="Genomic_DNA"/>
</dbReference>
<name>A0A655AY27_MYCTX</name>
<reference evidence="1 2" key="1">
    <citation type="submission" date="2015-03" db="EMBL/GenBank/DDBJ databases">
        <authorList>
            <consortium name="Pathogen Informatics"/>
        </authorList>
    </citation>
    <scope>NUCLEOTIDE SEQUENCE [LARGE SCALE GENOMIC DNA]</scope>
    <source>
        <strain evidence="1 2">Bir 185</strain>
    </source>
</reference>
<dbReference type="AlphaFoldDB" id="A0A655AY27"/>